<organism evidence="6 7">
    <name type="scientific">Ranitomeya imitator</name>
    <name type="common">mimic poison frog</name>
    <dbReference type="NCBI Taxonomy" id="111125"/>
    <lineage>
        <taxon>Eukaryota</taxon>
        <taxon>Metazoa</taxon>
        <taxon>Chordata</taxon>
        <taxon>Craniata</taxon>
        <taxon>Vertebrata</taxon>
        <taxon>Euteleostomi</taxon>
        <taxon>Amphibia</taxon>
        <taxon>Batrachia</taxon>
        <taxon>Anura</taxon>
        <taxon>Neobatrachia</taxon>
        <taxon>Hyloidea</taxon>
        <taxon>Dendrobatidae</taxon>
        <taxon>Dendrobatinae</taxon>
        <taxon>Ranitomeya</taxon>
    </lineage>
</organism>
<dbReference type="Proteomes" id="UP001176940">
    <property type="component" value="Unassembled WGS sequence"/>
</dbReference>
<gene>
    <name evidence="6" type="ORF">RIMI_LOCUS5678488</name>
</gene>
<keyword evidence="3" id="KW-0754">Steroid-binding</keyword>
<evidence type="ECO:0000256" key="1">
    <source>
        <dbReference type="ARBA" id="ARBA00004123"/>
    </source>
</evidence>
<evidence type="ECO:0000313" key="6">
    <source>
        <dbReference type="EMBL" id="CAJ0933837.1"/>
    </source>
</evidence>
<comment type="subcellular location">
    <subcellularLocation>
        <location evidence="1">Nucleus</location>
    </subcellularLocation>
</comment>
<comment type="caution">
    <text evidence="6">The sequence shown here is derived from an EMBL/GenBank/DDBJ whole genome shotgun (WGS) entry which is preliminary data.</text>
</comment>
<name>A0ABN9L7Q9_9NEOB</name>
<feature type="compositionally biased region" description="Low complexity" evidence="5">
    <location>
        <begin position="337"/>
        <end position="351"/>
    </location>
</feature>
<dbReference type="Pfam" id="PF02155">
    <property type="entry name" value="GCR"/>
    <property type="match status" value="1"/>
</dbReference>
<proteinExistence type="inferred from homology"/>
<feature type="region of interest" description="Disordered" evidence="5">
    <location>
        <begin position="76"/>
        <end position="103"/>
    </location>
</feature>
<feature type="region of interest" description="Disordered" evidence="5">
    <location>
        <begin position="316"/>
        <end position="351"/>
    </location>
</feature>
<evidence type="ECO:0000256" key="5">
    <source>
        <dbReference type="SAM" id="MobiDB-lite"/>
    </source>
</evidence>
<keyword evidence="7" id="KW-1185">Reference proteome</keyword>
<dbReference type="InterPro" id="IPR001409">
    <property type="entry name" value="Glcrtcd_rcpt"/>
</dbReference>
<dbReference type="EMBL" id="CAUEEQ010009849">
    <property type="protein sequence ID" value="CAJ0933837.1"/>
    <property type="molecule type" value="Genomic_DNA"/>
</dbReference>
<reference evidence="6" key="1">
    <citation type="submission" date="2023-07" db="EMBL/GenBank/DDBJ databases">
        <authorList>
            <person name="Stuckert A."/>
        </authorList>
    </citation>
    <scope>NUCLEOTIDE SEQUENCE</scope>
</reference>
<sequence>MQDAPLQYLRSYIHASAFHLVERTPNAYLPPDVMSPYRKYCLRPTPAFHLVESNRHRTSLTCGASCWSGARAESLPPGGSGSYPGARPLNWSLDRGTPHREVSALGHPRGEKILAQPHDPPDPPDLMETFILSEPTEGWQLKSAAGAAHTSPASDAIVSRCRVRAAGGSSPPGALVRHRYSMDPKDLLKPPNESQAVTGAHYSDKTGTVIDLFTTYRGGACVNTSTSSATSPAGLPDTRQPQCKQQLSGTVDPAKGLGNVPQPDLSKAVSLSMGLYMGEPDTKVMGNELGYTQQAPIGVPAADTDFKLLEESIASLQAKPPVPEGPEDKGGIKCDTSTQASPSAQSQGGSIGSSVAKLYSKDQSTFDLLQDLDLPAGSPRDGKGSPWELDPIFEDDTVGLLSPLTTDDEFLLRSGALNEDCKPLVMQDCTPKVEDLLLPNPEIQLSQVKTEKEDFIELCTPGVVKQEKFSPAYCSSHFSGSRLFGNKSSAISVHGVSTSGGQMYHYDLNTSPMAQKQPDQKPIFALGTTLSTISDSWNRIHGTGDDHTAGNVNYSGRPIFSNGYSRFLWCDHMLENPSCDIALDSDMGCISDPCSLPSSHGVNVTLLPVSDGPRTLLAAFRVRSLLAQIGIAKRNPFLDIALAQSVSVSAKRIALTQCEPSLRLCAHDAETLQIRTVISTM</sequence>
<keyword evidence="4" id="KW-0446">Lipid-binding</keyword>
<evidence type="ECO:0000256" key="2">
    <source>
        <dbReference type="ARBA" id="ARBA00005413"/>
    </source>
</evidence>
<dbReference type="PRINTS" id="PR00528">
    <property type="entry name" value="GLCORTICOIDR"/>
</dbReference>
<evidence type="ECO:0000256" key="4">
    <source>
        <dbReference type="ARBA" id="ARBA00023121"/>
    </source>
</evidence>
<evidence type="ECO:0008006" key="8">
    <source>
        <dbReference type="Google" id="ProtNLM"/>
    </source>
</evidence>
<evidence type="ECO:0000256" key="3">
    <source>
        <dbReference type="ARBA" id="ARBA00022665"/>
    </source>
</evidence>
<accession>A0ABN9L7Q9</accession>
<protein>
    <recommendedName>
        <fullName evidence="8">Glucocorticoid receptor</fullName>
    </recommendedName>
</protein>
<comment type="similarity">
    <text evidence="2">Belongs to the nuclear hormone receptor family. NR3 subfamily.</text>
</comment>
<evidence type="ECO:0000313" key="7">
    <source>
        <dbReference type="Proteomes" id="UP001176940"/>
    </source>
</evidence>